<dbReference type="FunFam" id="3.30.565.10:FF:000003">
    <property type="entry name" value="DNA mismatch repair endonuclease MutL"/>
    <property type="match status" value="1"/>
</dbReference>
<dbReference type="InterPro" id="IPR020568">
    <property type="entry name" value="Ribosomal_Su5_D2-typ_SF"/>
</dbReference>
<comment type="function">
    <text evidence="5">This protein is involved in the repair of mismatches in DNA. It is required for dam-dependent methyl-directed DNA mismatch repair. May act as a 'molecular matchmaker', a protein that promotes the formation of a stable complex between two or more DNA-binding proteins in an ATP-dependent manner without itself being part of a final effector complex.</text>
</comment>
<dbReference type="GO" id="GO:0032300">
    <property type="term" value="C:mismatch repair complex"/>
    <property type="evidence" value="ECO:0007669"/>
    <property type="project" value="InterPro"/>
</dbReference>
<dbReference type="GO" id="GO:0005524">
    <property type="term" value="F:ATP binding"/>
    <property type="evidence" value="ECO:0007669"/>
    <property type="project" value="InterPro"/>
</dbReference>
<reference evidence="7" key="1">
    <citation type="submission" date="2015-09" db="EMBL/GenBank/DDBJ databases">
        <title>Draft Genome Sequences of Two Novel Amoeba-resistant Intranuclear Bacteria, Candidatus Berkiella cookevillensis and Candidatus Berkiella aquae.</title>
        <authorList>
            <person name="Mehari Y.T."/>
            <person name="Arivett B.A."/>
            <person name="Farone A.L."/>
            <person name="Gunderson J.H."/>
            <person name="Farone M.B."/>
        </authorList>
    </citation>
    <scope>NUCLEOTIDE SEQUENCE [LARGE SCALE GENOMIC DNA]</scope>
    <source>
        <strain evidence="7">CC99</strain>
    </source>
</reference>
<dbReference type="PATRIC" id="fig|1590042.3.peg.581"/>
<dbReference type="EMBL" id="LKHV02000001">
    <property type="protein sequence ID" value="MCS5707548.1"/>
    <property type="molecule type" value="Genomic_DNA"/>
</dbReference>
<comment type="caution">
    <text evidence="7">The sequence shown here is derived from an EMBL/GenBank/DDBJ whole genome shotgun (WGS) entry which is preliminary data.</text>
</comment>
<dbReference type="InterPro" id="IPR002099">
    <property type="entry name" value="MutL/Mlh/PMS"/>
</dbReference>
<evidence type="ECO:0000256" key="4">
    <source>
        <dbReference type="ARBA" id="ARBA00023204"/>
    </source>
</evidence>
<evidence type="ECO:0000256" key="5">
    <source>
        <dbReference type="HAMAP-Rule" id="MF_00149"/>
    </source>
</evidence>
<sequence length="579" mass="65586">MRIKKLSSLLANQIAAGEVIERPASVLKECVENSLDAGATRIDIEVENAGMGLIRIKDNGCGIAKDDLALALDRHATSKIQHVEDLFCIDSLGFRGEALASISSVAKIRLISQNSDDMSSAWELRAEQSQDAQIFPTSHPVGTTIEIRDLFYNVPVRRKFLKSEKTELYHLLEVYKKFVLSDFEVGFSFKSNQRRFKSYAPATSDQNKLSRIKNVCGSTFLDHAIKIDVIYQAMRLWGWVGLVDVAKRQADNQYFFVNKRMVRDKLINHAIKNAYRLMGHERSDLYPSYALYLELPCDQVDVNVHPTKHEVRFVEAAWVHDFIEKCIKEALLTAPIAIEAEATDSTASSIEPTKFTDKQIYTEYSERKFSAPSAVSSAAIHDRYPQPKTIAMQQSPVLPKMHEVISPVIPAPDNSQRFFMLQQEKHIYLCDLVQAQSKLFFHFINTPLALEMKKAVLFPIELPIACGAIETMTGLGAVGFEIRQTGEKAVITHIPFFIDANDVLEIVAHIRALENKHVPAIKEILLSYVDAQAVFKIPHGWLEFFFIQWLSQTAKGPWICLEKHVLIQEIQENNFNFSK</sequence>
<proteinExistence type="inferred from homology"/>
<keyword evidence="8" id="KW-0255">Endonuclease</keyword>
<dbReference type="Gene3D" id="3.30.565.10">
    <property type="entry name" value="Histidine kinase-like ATPase, C-terminal domain"/>
    <property type="match status" value="1"/>
</dbReference>
<dbReference type="EMBL" id="LKHV01000002">
    <property type="protein sequence ID" value="KRG19551.1"/>
    <property type="molecule type" value="Genomic_DNA"/>
</dbReference>
<keyword evidence="9" id="KW-1185">Reference proteome</keyword>
<dbReference type="InterPro" id="IPR014762">
    <property type="entry name" value="DNA_mismatch_repair_CS"/>
</dbReference>
<dbReference type="Pfam" id="PF01119">
    <property type="entry name" value="DNA_mis_repair"/>
    <property type="match status" value="1"/>
</dbReference>
<dbReference type="Gene3D" id="3.30.230.10">
    <property type="match status" value="1"/>
</dbReference>
<dbReference type="GO" id="GO:0140664">
    <property type="term" value="F:ATP-dependent DNA damage sensor activity"/>
    <property type="evidence" value="ECO:0007669"/>
    <property type="project" value="InterPro"/>
</dbReference>
<dbReference type="STRING" id="437022.CC99x_00563"/>
<evidence type="ECO:0000256" key="3">
    <source>
        <dbReference type="ARBA" id="ARBA00022763"/>
    </source>
</evidence>
<dbReference type="NCBIfam" id="TIGR00585">
    <property type="entry name" value="mutl"/>
    <property type="match status" value="1"/>
</dbReference>
<dbReference type="InterPro" id="IPR013507">
    <property type="entry name" value="DNA_mismatch_S5_2-like"/>
</dbReference>
<dbReference type="SUPFAM" id="SSF118116">
    <property type="entry name" value="DNA mismatch repair protein MutL"/>
    <property type="match status" value="1"/>
</dbReference>
<dbReference type="HAMAP" id="MF_00149">
    <property type="entry name" value="DNA_mis_repair"/>
    <property type="match status" value="1"/>
</dbReference>
<evidence type="ECO:0000256" key="2">
    <source>
        <dbReference type="ARBA" id="ARBA00021975"/>
    </source>
</evidence>
<evidence type="ECO:0000313" key="8">
    <source>
        <dbReference type="EMBL" id="MCS5707548.1"/>
    </source>
</evidence>
<dbReference type="RefSeq" id="WP_057623443.1">
    <property type="nucleotide sequence ID" value="NZ_LKHV02000001.1"/>
</dbReference>
<dbReference type="InterPro" id="IPR038973">
    <property type="entry name" value="MutL/Mlh/Pms-like"/>
</dbReference>
<accession>A0A0Q9YG74</accession>
<dbReference type="GO" id="GO:0004519">
    <property type="term" value="F:endonuclease activity"/>
    <property type="evidence" value="ECO:0007669"/>
    <property type="project" value="UniProtKB-KW"/>
</dbReference>
<gene>
    <name evidence="5 7" type="primary">mutL</name>
    <name evidence="8" type="ORF">CC99x_001375</name>
    <name evidence="7" type="ORF">CC99x_00563</name>
</gene>
<keyword evidence="8" id="KW-0378">Hydrolase</keyword>
<dbReference type="GO" id="GO:0016887">
    <property type="term" value="F:ATP hydrolysis activity"/>
    <property type="evidence" value="ECO:0007669"/>
    <property type="project" value="InterPro"/>
</dbReference>
<name>A0A0Q9YG74_9GAMM</name>
<dbReference type="CDD" id="cd16926">
    <property type="entry name" value="HATPase_MutL-MLH-PMS-like"/>
    <property type="match status" value="1"/>
</dbReference>
<dbReference type="CDD" id="cd03482">
    <property type="entry name" value="MutL_Trans_MutL"/>
    <property type="match status" value="1"/>
</dbReference>
<dbReference type="Pfam" id="PF13589">
    <property type="entry name" value="HATPase_c_3"/>
    <property type="match status" value="1"/>
</dbReference>
<dbReference type="PROSITE" id="PS00058">
    <property type="entry name" value="DNA_MISMATCH_REPAIR_1"/>
    <property type="match status" value="1"/>
</dbReference>
<dbReference type="Proteomes" id="UP000051494">
    <property type="component" value="Unassembled WGS sequence"/>
</dbReference>
<reference evidence="8" key="2">
    <citation type="journal article" date="2016" name="Genome Announc.">
        <title>Draft Genome Sequences of Two Novel Amoeba-Resistant Intranuclear Bacteria, 'Candidatus Berkiella cookevillensis' and 'Candidatus Berkiella aquae'.</title>
        <authorList>
            <person name="Mehari Y.T."/>
            <person name="Arivett B.A."/>
            <person name="Farone A.L."/>
            <person name="Gunderson J.H."/>
            <person name="Farone M.B."/>
        </authorList>
    </citation>
    <scope>NUCLEOTIDE SEQUENCE</scope>
    <source>
        <strain evidence="8">CC99</strain>
    </source>
</reference>
<dbReference type="AlphaFoldDB" id="A0A0Q9YG74"/>
<evidence type="ECO:0000256" key="1">
    <source>
        <dbReference type="ARBA" id="ARBA00006082"/>
    </source>
</evidence>
<dbReference type="PANTHER" id="PTHR10073">
    <property type="entry name" value="DNA MISMATCH REPAIR PROTEIN MLH, PMS, MUTL"/>
    <property type="match status" value="1"/>
</dbReference>
<dbReference type="InterPro" id="IPR037198">
    <property type="entry name" value="MutL_C_sf"/>
</dbReference>
<dbReference type="SUPFAM" id="SSF55874">
    <property type="entry name" value="ATPase domain of HSP90 chaperone/DNA topoisomerase II/histidine kinase"/>
    <property type="match status" value="1"/>
</dbReference>
<dbReference type="InterPro" id="IPR036890">
    <property type="entry name" value="HATPase_C_sf"/>
</dbReference>
<dbReference type="GO" id="GO:0006298">
    <property type="term" value="P:mismatch repair"/>
    <property type="evidence" value="ECO:0007669"/>
    <property type="project" value="UniProtKB-UniRule"/>
</dbReference>
<dbReference type="OrthoDB" id="9763467at2"/>
<keyword evidence="8" id="KW-0540">Nuclease</keyword>
<comment type="similarity">
    <text evidence="1 5">Belongs to the DNA mismatch repair MutL/HexB family.</text>
</comment>
<dbReference type="InterPro" id="IPR014721">
    <property type="entry name" value="Ribsml_uS5_D2-typ_fold_subgr"/>
</dbReference>
<evidence type="ECO:0000313" key="7">
    <source>
        <dbReference type="EMBL" id="KRG19551.1"/>
    </source>
</evidence>
<dbReference type="GO" id="GO:0030983">
    <property type="term" value="F:mismatched DNA binding"/>
    <property type="evidence" value="ECO:0007669"/>
    <property type="project" value="InterPro"/>
</dbReference>
<evidence type="ECO:0000313" key="9">
    <source>
        <dbReference type="Proteomes" id="UP000051494"/>
    </source>
</evidence>
<protein>
    <recommendedName>
        <fullName evidence="2 5">DNA mismatch repair protein MutL</fullName>
    </recommendedName>
</protein>
<keyword evidence="3 5" id="KW-0227">DNA damage</keyword>
<dbReference type="InterPro" id="IPR020667">
    <property type="entry name" value="DNA_mismatch_repair_MutL"/>
</dbReference>
<dbReference type="SUPFAM" id="SSF54211">
    <property type="entry name" value="Ribosomal protein S5 domain 2-like"/>
    <property type="match status" value="1"/>
</dbReference>
<reference evidence="8" key="3">
    <citation type="submission" date="2021-06" db="EMBL/GenBank/DDBJ databases">
        <title>Genomic Description and Analysis of Intracellular Bacteria, Candidatus Berkiella cookevillensis and Candidatus Berkiella aquae.</title>
        <authorList>
            <person name="Kidane D.T."/>
            <person name="Mehari Y.T."/>
            <person name="Rice F.C."/>
            <person name="Arivett B.A."/>
            <person name="Farone A.L."/>
            <person name="Berk S.G."/>
            <person name="Farone M.B."/>
        </authorList>
    </citation>
    <scope>NUCLEOTIDE SEQUENCE</scope>
    <source>
        <strain evidence="8">CC99</strain>
    </source>
</reference>
<organism evidence="7">
    <name type="scientific">Candidatus Berkiella cookevillensis</name>
    <dbReference type="NCBI Taxonomy" id="437022"/>
    <lineage>
        <taxon>Bacteria</taxon>
        <taxon>Pseudomonadati</taxon>
        <taxon>Pseudomonadota</taxon>
        <taxon>Gammaproteobacteria</taxon>
        <taxon>Candidatus Berkiellales</taxon>
        <taxon>Candidatus Berkiellaceae</taxon>
        <taxon>Candidatus Berkiella</taxon>
    </lineage>
</organism>
<dbReference type="SMART" id="SM01340">
    <property type="entry name" value="DNA_mis_repair"/>
    <property type="match status" value="1"/>
</dbReference>
<keyword evidence="4 5" id="KW-0234">DNA repair</keyword>
<feature type="domain" description="DNA mismatch repair protein S5" evidence="6">
    <location>
        <begin position="212"/>
        <end position="332"/>
    </location>
</feature>
<dbReference type="PANTHER" id="PTHR10073:SF12">
    <property type="entry name" value="DNA MISMATCH REPAIR PROTEIN MLH1"/>
    <property type="match status" value="1"/>
</dbReference>
<evidence type="ECO:0000259" key="6">
    <source>
        <dbReference type="SMART" id="SM01340"/>
    </source>
</evidence>